<organism evidence="1">
    <name type="scientific">Oryza glumipatula</name>
    <dbReference type="NCBI Taxonomy" id="40148"/>
    <lineage>
        <taxon>Eukaryota</taxon>
        <taxon>Viridiplantae</taxon>
        <taxon>Streptophyta</taxon>
        <taxon>Embryophyta</taxon>
        <taxon>Tracheophyta</taxon>
        <taxon>Spermatophyta</taxon>
        <taxon>Magnoliopsida</taxon>
        <taxon>Liliopsida</taxon>
        <taxon>Poales</taxon>
        <taxon>Poaceae</taxon>
        <taxon>BOP clade</taxon>
        <taxon>Oryzoideae</taxon>
        <taxon>Oryzeae</taxon>
        <taxon>Oryzinae</taxon>
        <taxon>Oryza</taxon>
    </lineage>
</organism>
<dbReference type="AlphaFoldDB" id="A0A0E0AYP4"/>
<dbReference type="EnsemblPlants" id="OGLUM08G24430.1">
    <property type="protein sequence ID" value="OGLUM08G24430.1"/>
    <property type="gene ID" value="OGLUM08G24430"/>
</dbReference>
<protein>
    <submittedName>
        <fullName evidence="1">Uncharacterized protein</fullName>
    </submittedName>
</protein>
<sequence length="87" mass="9829">MANSNACNCSSWHASLTSDHLLEFDVVIFFDKRCEEDSSIEMATSLASANSLITLEPSCSAEADFLLIFLDCFCTFLVRRMKYWMLA</sequence>
<dbReference type="Gramene" id="OGLUM08G24430.1">
    <property type="protein sequence ID" value="OGLUM08G24430.1"/>
    <property type="gene ID" value="OGLUM08G24430"/>
</dbReference>
<reference evidence="1" key="1">
    <citation type="submission" date="2015-04" db="UniProtKB">
        <authorList>
            <consortium name="EnsemblPlants"/>
        </authorList>
    </citation>
    <scope>IDENTIFICATION</scope>
</reference>
<evidence type="ECO:0000313" key="1">
    <source>
        <dbReference type="EnsemblPlants" id="OGLUM08G24430.1"/>
    </source>
</evidence>
<accession>A0A0E0AYP4</accession>
<dbReference type="HOGENOM" id="CLU_135294_0_0_1"/>
<dbReference type="Proteomes" id="UP000026961">
    <property type="component" value="Chromosome 8"/>
</dbReference>
<reference evidence="1" key="2">
    <citation type="submission" date="2018-05" db="EMBL/GenBank/DDBJ databases">
        <title>OgluRS3 (Oryza glumaepatula Reference Sequence Version 3).</title>
        <authorList>
            <person name="Zhang J."/>
            <person name="Kudrna D."/>
            <person name="Lee S."/>
            <person name="Talag J."/>
            <person name="Welchert J."/>
            <person name="Wing R.A."/>
        </authorList>
    </citation>
    <scope>NUCLEOTIDE SEQUENCE [LARGE SCALE GENOMIC DNA]</scope>
</reference>
<keyword evidence="2" id="KW-1185">Reference proteome</keyword>
<proteinExistence type="predicted"/>
<name>A0A0E0AYP4_9ORYZ</name>
<evidence type="ECO:0000313" key="2">
    <source>
        <dbReference type="Proteomes" id="UP000026961"/>
    </source>
</evidence>